<evidence type="ECO:0000256" key="1">
    <source>
        <dbReference type="ARBA" id="ARBA00004651"/>
    </source>
</evidence>
<keyword evidence="3" id="KW-0997">Cell inner membrane</keyword>
<feature type="transmembrane region" description="Helical" evidence="8">
    <location>
        <begin position="54"/>
        <end position="72"/>
    </location>
</feature>
<keyword evidence="5 8" id="KW-1133">Transmembrane helix</keyword>
<dbReference type="AlphaFoldDB" id="A0A1T4QWS9"/>
<dbReference type="Proteomes" id="UP000191153">
    <property type="component" value="Unassembled WGS sequence"/>
</dbReference>
<name>A0A1T4QWS9_9FUSO</name>
<comment type="similarity">
    <text evidence="7">Belongs to the ThrE exporter (TC 2.A.79) family.</text>
</comment>
<dbReference type="RefSeq" id="WP_078694899.1">
    <property type="nucleotide sequence ID" value="NZ_FUWX01000034.1"/>
</dbReference>
<evidence type="ECO:0000256" key="2">
    <source>
        <dbReference type="ARBA" id="ARBA00022475"/>
    </source>
</evidence>
<evidence type="ECO:0000256" key="4">
    <source>
        <dbReference type="ARBA" id="ARBA00022692"/>
    </source>
</evidence>
<keyword evidence="11" id="KW-1185">Reference proteome</keyword>
<dbReference type="GO" id="GO:0015744">
    <property type="term" value="P:succinate transport"/>
    <property type="evidence" value="ECO:0007669"/>
    <property type="project" value="TreeGrafter"/>
</dbReference>
<evidence type="ECO:0000256" key="3">
    <source>
        <dbReference type="ARBA" id="ARBA00022519"/>
    </source>
</evidence>
<dbReference type="GO" id="GO:0005886">
    <property type="term" value="C:plasma membrane"/>
    <property type="evidence" value="ECO:0007669"/>
    <property type="project" value="UniProtKB-SubCell"/>
</dbReference>
<proteinExistence type="inferred from homology"/>
<dbReference type="PANTHER" id="PTHR34390:SF1">
    <property type="entry name" value="SUCCINATE TRANSPORTER SUBUNIT YJJB-RELATED"/>
    <property type="match status" value="1"/>
</dbReference>
<dbReference type="InterPro" id="IPR050539">
    <property type="entry name" value="ThrE_Dicarb/AminoAcid_Exp"/>
</dbReference>
<sequence length="153" mass="16853">MDIIMVQVISSIFATYGFGIVFNVKGNKIIYASICGGLGWLIYSLLDYNGFTNLVSYTAASSGITIYSELLAKKLKIPTISLLFPSMIPLVPGGGIYFTMYNLVQDNINGAIEKGIETFVISGAITIGILIVSTFSQIYYYIIKNKEIDNRYI</sequence>
<evidence type="ECO:0000313" key="11">
    <source>
        <dbReference type="Proteomes" id="UP000191153"/>
    </source>
</evidence>
<dbReference type="InterPro" id="IPR024528">
    <property type="entry name" value="ThrE_2"/>
</dbReference>
<evidence type="ECO:0000256" key="5">
    <source>
        <dbReference type="ARBA" id="ARBA00022989"/>
    </source>
</evidence>
<reference evidence="10 11" key="1">
    <citation type="submission" date="2017-02" db="EMBL/GenBank/DDBJ databases">
        <authorList>
            <person name="Peterson S.W."/>
        </authorList>
    </citation>
    <scope>NUCLEOTIDE SEQUENCE [LARGE SCALE GENOMIC DNA]</scope>
    <source>
        <strain evidence="10 11">ATCC 700028</strain>
    </source>
</reference>
<feature type="transmembrane region" description="Helical" evidence="8">
    <location>
        <begin position="6"/>
        <end position="22"/>
    </location>
</feature>
<dbReference type="PANTHER" id="PTHR34390">
    <property type="entry name" value="UPF0442 PROTEIN YJJB-RELATED"/>
    <property type="match status" value="1"/>
</dbReference>
<accession>A0A1T4QWS9</accession>
<dbReference type="EMBL" id="FUWX01000034">
    <property type="protein sequence ID" value="SKA08213.1"/>
    <property type="molecule type" value="Genomic_DNA"/>
</dbReference>
<evidence type="ECO:0000256" key="7">
    <source>
        <dbReference type="ARBA" id="ARBA00034125"/>
    </source>
</evidence>
<dbReference type="Pfam" id="PF12821">
    <property type="entry name" value="ThrE_2"/>
    <property type="match status" value="1"/>
</dbReference>
<evidence type="ECO:0000259" key="9">
    <source>
        <dbReference type="Pfam" id="PF12821"/>
    </source>
</evidence>
<feature type="transmembrane region" description="Helical" evidence="8">
    <location>
        <begin position="29"/>
        <end position="48"/>
    </location>
</feature>
<evidence type="ECO:0000256" key="6">
    <source>
        <dbReference type="ARBA" id="ARBA00023136"/>
    </source>
</evidence>
<protein>
    <submittedName>
        <fullName evidence="10">Uncharacterized membrane protein YjjB, DUF3815 family</fullName>
    </submittedName>
</protein>
<feature type="transmembrane region" description="Helical" evidence="8">
    <location>
        <begin position="119"/>
        <end position="142"/>
    </location>
</feature>
<keyword evidence="6 8" id="KW-0472">Membrane</keyword>
<dbReference type="OrthoDB" id="9810047at2"/>
<comment type="subcellular location">
    <subcellularLocation>
        <location evidence="1">Cell membrane</location>
        <topology evidence="1">Multi-pass membrane protein</topology>
    </subcellularLocation>
</comment>
<feature type="domain" description="Threonine/Serine exporter ThrE" evidence="9">
    <location>
        <begin position="7"/>
        <end position="134"/>
    </location>
</feature>
<dbReference type="STRING" id="180163.SAMN02745174_02479"/>
<evidence type="ECO:0000313" key="10">
    <source>
        <dbReference type="EMBL" id="SKA08213.1"/>
    </source>
</evidence>
<evidence type="ECO:0000256" key="8">
    <source>
        <dbReference type="SAM" id="Phobius"/>
    </source>
</evidence>
<keyword evidence="4 8" id="KW-0812">Transmembrane</keyword>
<gene>
    <name evidence="10" type="ORF">SAMN02745174_02479</name>
</gene>
<feature type="transmembrane region" description="Helical" evidence="8">
    <location>
        <begin position="79"/>
        <end position="99"/>
    </location>
</feature>
<keyword evidence="2" id="KW-1003">Cell membrane</keyword>
<organism evidence="10 11">
    <name type="scientific">Cetobacterium ceti</name>
    <dbReference type="NCBI Taxonomy" id="180163"/>
    <lineage>
        <taxon>Bacteria</taxon>
        <taxon>Fusobacteriati</taxon>
        <taxon>Fusobacteriota</taxon>
        <taxon>Fusobacteriia</taxon>
        <taxon>Fusobacteriales</taxon>
        <taxon>Fusobacteriaceae</taxon>
        <taxon>Cetobacterium</taxon>
    </lineage>
</organism>